<evidence type="ECO:0000313" key="3">
    <source>
        <dbReference type="EMBL" id="CAH0020920.1"/>
    </source>
</evidence>
<dbReference type="SUPFAM" id="SSF55729">
    <property type="entry name" value="Acyl-CoA N-acyltransferases (Nat)"/>
    <property type="match status" value="1"/>
</dbReference>
<dbReference type="InterPro" id="IPR051908">
    <property type="entry name" value="Ribosomal_N-acetyltransferase"/>
</dbReference>
<evidence type="ECO:0000256" key="1">
    <source>
        <dbReference type="SAM" id="MobiDB-lite"/>
    </source>
</evidence>
<name>A0A9N9YK22_9HYPO</name>
<dbReference type="AlphaFoldDB" id="A0A9N9YK22"/>
<dbReference type="InterPro" id="IPR016181">
    <property type="entry name" value="Acyl_CoA_acyltransferase"/>
</dbReference>
<keyword evidence="4" id="KW-1185">Reference proteome</keyword>
<organism evidence="3 4">
    <name type="scientific">Clonostachys rhizophaga</name>
    <dbReference type="NCBI Taxonomy" id="160324"/>
    <lineage>
        <taxon>Eukaryota</taxon>
        <taxon>Fungi</taxon>
        <taxon>Dikarya</taxon>
        <taxon>Ascomycota</taxon>
        <taxon>Pezizomycotina</taxon>
        <taxon>Sordariomycetes</taxon>
        <taxon>Hypocreomycetidae</taxon>
        <taxon>Hypocreales</taxon>
        <taxon>Bionectriaceae</taxon>
        <taxon>Clonostachys</taxon>
    </lineage>
</organism>
<dbReference type="Gene3D" id="3.40.630.30">
    <property type="match status" value="1"/>
</dbReference>
<feature type="region of interest" description="Disordered" evidence="1">
    <location>
        <begin position="1"/>
        <end position="20"/>
    </location>
</feature>
<proteinExistence type="predicted"/>
<protein>
    <recommendedName>
        <fullName evidence="2">N-acetyltransferase domain-containing protein</fullName>
    </recommendedName>
</protein>
<dbReference type="OrthoDB" id="41238at2759"/>
<evidence type="ECO:0000259" key="2">
    <source>
        <dbReference type="Pfam" id="PF13302"/>
    </source>
</evidence>
<dbReference type="GO" id="GO:1990189">
    <property type="term" value="F:protein N-terminal-serine acetyltransferase activity"/>
    <property type="evidence" value="ECO:0007669"/>
    <property type="project" value="TreeGrafter"/>
</dbReference>
<dbReference type="PANTHER" id="PTHR43441:SF2">
    <property type="entry name" value="FAMILY ACETYLTRANSFERASE, PUTATIVE (AFU_ORTHOLOGUE AFUA_7G00850)-RELATED"/>
    <property type="match status" value="1"/>
</dbReference>
<dbReference type="PANTHER" id="PTHR43441">
    <property type="entry name" value="RIBOSOMAL-PROTEIN-SERINE ACETYLTRANSFERASE"/>
    <property type="match status" value="1"/>
</dbReference>
<dbReference type="Proteomes" id="UP000696573">
    <property type="component" value="Unassembled WGS sequence"/>
</dbReference>
<sequence length="239" mass="26669">MDALLGPPVPTDPAAVPPRTPLHGRYTSLVPLEPSHAPASFKHLAGEGNAQPWTFMFGGPYNTEAEWQAAVDGWCKASDPLCYAVLAKPTPDAGSSPEPVGLMSFMNIVPAHRRLEIGSIIFGQALRKTRMATEAFYLTMKHAFDDLGYSRFEWKANHLNKPSLAAAERLGFVFEGIFRKHMIIKGRSRDTAWYSITEDEWPVIKKALETWLSDDNFDENGRQIRDLKEIRASIQKDAA</sequence>
<dbReference type="InterPro" id="IPR000182">
    <property type="entry name" value="GNAT_dom"/>
</dbReference>
<accession>A0A9N9YK22</accession>
<feature type="domain" description="N-acetyltransferase" evidence="2">
    <location>
        <begin position="29"/>
        <end position="173"/>
    </location>
</feature>
<comment type="caution">
    <text evidence="3">The sequence shown here is derived from an EMBL/GenBank/DDBJ whole genome shotgun (WGS) entry which is preliminary data.</text>
</comment>
<dbReference type="Pfam" id="PF13302">
    <property type="entry name" value="Acetyltransf_3"/>
    <property type="match status" value="1"/>
</dbReference>
<dbReference type="GO" id="GO:0008999">
    <property type="term" value="F:protein-N-terminal-alanine acetyltransferase activity"/>
    <property type="evidence" value="ECO:0007669"/>
    <property type="project" value="TreeGrafter"/>
</dbReference>
<gene>
    <name evidence="3" type="ORF">CRHIZ90672A_00012700</name>
</gene>
<evidence type="ECO:0000313" key="4">
    <source>
        <dbReference type="Proteomes" id="UP000696573"/>
    </source>
</evidence>
<reference evidence="3" key="1">
    <citation type="submission" date="2021-10" db="EMBL/GenBank/DDBJ databases">
        <authorList>
            <person name="Piombo E."/>
        </authorList>
    </citation>
    <scope>NUCLEOTIDE SEQUENCE</scope>
</reference>
<dbReference type="FunFam" id="3.40.630.30:FF:000047">
    <property type="entry name" value="Acetyltransferase, GNAT family"/>
    <property type="match status" value="1"/>
</dbReference>
<dbReference type="EMBL" id="CABFNQ020000647">
    <property type="protein sequence ID" value="CAH0020920.1"/>
    <property type="molecule type" value="Genomic_DNA"/>
</dbReference>
<feature type="compositionally biased region" description="Pro residues" evidence="1">
    <location>
        <begin position="7"/>
        <end position="20"/>
    </location>
</feature>